<accession>A0ABU2MPX0</accession>
<dbReference type="EMBL" id="JAVREL010000005">
    <property type="protein sequence ID" value="MDT0343139.1"/>
    <property type="molecule type" value="Genomic_DNA"/>
</dbReference>
<feature type="chain" id="PRO_5046904405" evidence="6">
    <location>
        <begin position="34"/>
        <end position="465"/>
    </location>
</feature>
<dbReference type="SUPFAM" id="SSF69318">
    <property type="entry name" value="Integrin alpha N-terminal domain"/>
    <property type="match status" value="1"/>
</dbReference>
<dbReference type="Pfam" id="PF13517">
    <property type="entry name" value="FG-GAP_3"/>
    <property type="match status" value="1"/>
</dbReference>
<keyword evidence="4" id="KW-0325">Glycoprotein</keyword>
<dbReference type="PANTHER" id="PTHR23221:SF7">
    <property type="entry name" value="PHOSPHATIDYLINOSITOL-GLYCAN-SPECIFIC PHOSPHOLIPASE D"/>
    <property type="match status" value="1"/>
</dbReference>
<sequence length="465" mass="48332">MRRRTFRSAVVLGAAAAAVSGLLPVLPATSAVAAPAAHADDFNGDGYRDYAAHLGWSDQAGGAGAVRITFGTASGPGTRTQVIHQQSPGVPGENESDDRFGEVRAAADFNRDGYADLAVASPGERIADRTQQGWVQVLWGSSTGLSGGTSIPNREPMAWGTFGEDLAAGDFNGDGRPDLAAINGSETWVYRGRITTSGVLGSVTRHDRYLDGASFWAERLIAGKVNRDASTDLVIIGATAYDGGDHSVTDAWYVHGGSRLRSGPALRIDHDQRATGNDGVIADFNRDGYGDTAIGSFGWADWQGKVSLWYGGSGGPSTATRLTQGTAHVAGTPEAGDGFGYSVSAGDVNGDGYQDLAVSAYCEDIGPYEDVGFVHLFRGGSNGLTGARSTSFERSTPGVPGTTQSYDGFGSHVRLRDTNRDGYADLYIAADLNDPSVRLPGSAGGITTTGATELADHLAVDGILQ</sequence>
<proteinExistence type="predicted"/>
<keyword evidence="1 6" id="KW-0732">Signal</keyword>
<dbReference type="Pfam" id="PF01839">
    <property type="entry name" value="FG-GAP"/>
    <property type="match status" value="1"/>
</dbReference>
<evidence type="ECO:0000256" key="6">
    <source>
        <dbReference type="SAM" id="SignalP"/>
    </source>
</evidence>
<feature type="region of interest" description="Disordered" evidence="5">
    <location>
        <begin position="76"/>
        <end position="97"/>
    </location>
</feature>
<dbReference type="SMART" id="SM00191">
    <property type="entry name" value="Int_alpha"/>
    <property type="match status" value="3"/>
</dbReference>
<keyword evidence="2" id="KW-0677">Repeat</keyword>
<evidence type="ECO:0000256" key="1">
    <source>
        <dbReference type="ARBA" id="ARBA00022729"/>
    </source>
</evidence>
<evidence type="ECO:0000313" key="7">
    <source>
        <dbReference type="EMBL" id="MDT0343139.1"/>
    </source>
</evidence>
<evidence type="ECO:0000256" key="5">
    <source>
        <dbReference type="SAM" id="MobiDB-lite"/>
    </source>
</evidence>
<organism evidence="7 8">
    <name type="scientific">Streptomyces litchfieldiae</name>
    <dbReference type="NCBI Taxonomy" id="3075543"/>
    <lineage>
        <taxon>Bacteria</taxon>
        <taxon>Bacillati</taxon>
        <taxon>Actinomycetota</taxon>
        <taxon>Actinomycetes</taxon>
        <taxon>Kitasatosporales</taxon>
        <taxon>Streptomycetaceae</taxon>
        <taxon>Streptomyces</taxon>
    </lineage>
</organism>
<name>A0ABU2MPX0_9ACTN</name>
<comment type="caution">
    <text evidence="7">The sequence shown here is derived from an EMBL/GenBank/DDBJ whole genome shotgun (WGS) entry which is preliminary data.</text>
</comment>
<dbReference type="InterPro" id="IPR013519">
    <property type="entry name" value="Int_alpha_beta-p"/>
</dbReference>
<feature type="signal peptide" evidence="6">
    <location>
        <begin position="1"/>
        <end position="33"/>
    </location>
</feature>
<keyword evidence="8" id="KW-1185">Reference proteome</keyword>
<evidence type="ECO:0000256" key="2">
    <source>
        <dbReference type="ARBA" id="ARBA00022737"/>
    </source>
</evidence>
<feature type="compositionally biased region" description="Polar residues" evidence="5">
    <location>
        <begin position="76"/>
        <end position="88"/>
    </location>
</feature>
<reference evidence="8" key="1">
    <citation type="submission" date="2023-07" db="EMBL/GenBank/DDBJ databases">
        <title>30 novel species of actinomycetes from the DSMZ collection.</title>
        <authorList>
            <person name="Nouioui I."/>
        </authorList>
    </citation>
    <scope>NUCLEOTIDE SEQUENCE [LARGE SCALE GENOMIC DNA]</scope>
    <source>
        <strain evidence="8">DSM 44938</strain>
    </source>
</reference>
<dbReference type="PANTHER" id="PTHR23221">
    <property type="entry name" value="GLYCOSYLPHOSPHATIDYLINOSITOL PHOSPHOLIPASE D"/>
    <property type="match status" value="1"/>
</dbReference>
<keyword evidence="3" id="KW-0378">Hydrolase</keyword>
<dbReference type="InterPro" id="IPR013517">
    <property type="entry name" value="FG-GAP"/>
</dbReference>
<dbReference type="Gene3D" id="2.130.10.130">
    <property type="entry name" value="Integrin alpha, N-terminal"/>
    <property type="match status" value="3"/>
</dbReference>
<protein>
    <submittedName>
        <fullName evidence="7">FG-GAP and VCBS repeat-containing protein</fullName>
    </submittedName>
</protein>
<gene>
    <name evidence="7" type="ORF">RM590_11000</name>
</gene>
<evidence type="ECO:0000313" key="8">
    <source>
        <dbReference type="Proteomes" id="UP001183246"/>
    </source>
</evidence>
<dbReference type="PROSITE" id="PS51470">
    <property type="entry name" value="FG_GAP"/>
    <property type="match status" value="2"/>
</dbReference>
<dbReference type="InterPro" id="IPR028994">
    <property type="entry name" value="Integrin_alpha_N"/>
</dbReference>
<evidence type="ECO:0000256" key="3">
    <source>
        <dbReference type="ARBA" id="ARBA00022801"/>
    </source>
</evidence>
<evidence type="ECO:0000256" key="4">
    <source>
        <dbReference type="ARBA" id="ARBA00023180"/>
    </source>
</evidence>
<dbReference type="Proteomes" id="UP001183246">
    <property type="component" value="Unassembled WGS sequence"/>
</dbReference>
<dbReference type="RefSeq" id="WP_311704278.1">
    <property type="nucleotide sequence ID" value="NZ_JAVREL010000005.1"/>
</dbReference>